<sequence length="241" mass="27981">MKKAYLNWSSGKDAAMSLYKLQQDSEYSVEKIVTTVNTVFKRISMHGIRTELLIKQAENIGLPLHQIRLHGEVSMEEYNKVMEMETNKLLNEGFTHSVFGDIFLEDLKRYREKHLEGIGLKAVFPLWKQSTEKLLEEFISEGFKAIVVCVNTNKLDRSFCGRMLDKDFLNDLPEDVDPCGENGEFHTFVFDGPIFKKPIDFKIGELVEKSYKPAKESEDNCFSDDQKSWDTSFMYCDLLWE</sequence>
<dbReference type="OrthoDB" id="3572539at2"/>
<keyword evidence="2" id="KW-0547">Nucleotide-binding</keyword>
<dbReference type="NCBIfam" id="TIGR00290">
    <property type="entry name" value="MJ0570_dom"/>
    <property type="match status" value="1"/>
</dbReference>
<dbReference type="PIRSF" id="PIRSF039123">
    <property type="entry name" value="Diphthamide_synthase"/>
    <property type="match status" value="1"/>
</dbReference>
<keyword evidence="2" id="KW-0067">ATP-binding</keyword>
<keyword evidence="3" id="KW-1185">Reference proteome</keyword>
<dbReference type="InterPro" id="IPR014729">
    <property type="entry name" value="Rossmann-like_a/b/a_fold"/>
</dbReference>
<dbReference type="EMBL" id="LKTP01000002">
    <property type="protein sequence ID" value="KRG30172.1"/>
    <property type="molecule type" value="Genomic_DNA"/>
</dbReference>
<evidence type="ECO:0000259" key="1">
    <source>
        <dbReference type="Pfam" id="PF01902"/>
    </source>
</evidence>
<dbReference type="AlphaFoldDB" id="A0A0Q9ZAZ9"/>
<dbReference type="Pfam" id="PF01902">
    <property type="entry name" value="Diphthami_syn_2"/>
    <property type="match status" value="1"/>
</dbReference>
<evidence type="ECO:0000313" key="3">
    <source>
        <dbReference type="Proteomes" id="UP000051643"/>
    </source>
</evidence>
<dbReference type="Proteomes" id="UP000051643">
    <property type="component" value="Unassembled WGS sequence"/>
</dbReference>
<dbReference type="Gene3D" id="3.40.50.620">
    <property type="entry name" value="HUPs"/>
    <property type="match status" value="1"/>
</dbReference>
<dbReference type="InterPro" id="IPR030662">
    <property type="entry name" value="DPH6/MJ0570"/>
</dbReference>
<proteinExistence type="predicted"/>
<evidence type="ECO:0000313" key="2">
    <source>
        <dbReference type="EMBL" id="KRG30172.1"/>
    </source>
</evidence>
<dbReference type="SUPFAM" id="SSF52402">
    <property type="entry name" value="Adenine nucleotide alpha hydrolases-like"/>
    <property type="match status" value="1"/>
</dbReference>
<dbReference type="Gene3D" id="3.90.1490.10">
    <property type="entry name" value="putative n-type atp pyrophosphatase, domain 2"/>
    <property type="match status" value="1"/>
</dbReference>
<reference evidence="2" key="1">
    <citation type="submission" date="2015-10" db="EMBL/GenBank/DDBJ databases">
        <title>Draft genome sequence of Salegentibacter mishustinae KCTC 12263.</title>
        <authorList>
            <person name="Lin W."/>
            <person name="Zheng Q."/>
        </authorList>
    </citation>
    <scope>NUCLEOTIDE SEQUENCE [LARGE SCALE GENOMIC DNA]</scope>
    <source>
        <strain evidence="2">KCTC 12263</strain>
    </source>
</reference>
<dbReference type="CDD" id="cd01994">
    <property type="entry name" value="AANH_PF0828-like"/>
    <property type="match status" value="1"/>
</dbReference>
<dbReference type="GO" id="GO:0005524">
    <property type="term" value="F:ATP binding"/>
    <property type="evidence" value="ECO:0007669"/>
    <property type="project" value="UniProtKB-KW"/>
</dbReference>
<comment type="caution">
    <text evidence="2">The sequence shown here is derived from an EMBL/GenBank/DDBJ whole genome shotgun (WGS) entry which is preliminary data.</text>
</comment>
<organism evidence="2 3">
    <name type="scientific">Salegentibacter mishustinae</name>
    <dbReference type="NCBI Taxonomy" id="270918"/>
    <lineage>
        <taxon>Bacteria</taxon>
        <taxon>Pseudomonadati</taxon>
        <taxon>Bacteroidota</taxon>
        <taxon>Flavobacteriia</taxon>
        <taxon>Flavobacteriales</taxon>
        <taxon>Flavobacteriaceae</taxon>
        <taxon>Salegentibacter</taxon>
    </lineage>
</organism>
<protein>
    <submittedName>
        <fullName evidence="2">ATP-binding protein</fullName>
    </submittedName>
</protein>
<gene>
    <name evidence="2" type="ORF">APR42_13370</name>
</gene>
<feature type="domain" description="Diphthamide synthase" evidence="1">
    <location>
        <begin position="3"/>
        <end position="204"/>
    </location>
</feature>
<dbReference type="RefSeq" id="WP_057480780.1">
    <property type="nucleotide sequence ID" value="NZ_BMWR01000006.1"/>
</dbReference>
<dbReference type="STRING" id="270918.APR42_13370"/>
<dbReference type="InterPro" id="IPR002761">
    <property type="entry name" value="Diphthami_syn_dom"/>
</dbReference>
<accession>A0A0Q9ZAZ9</accession>
<name>A0A0Q9ZAZ9_9FLAO</name>